<comment type="caution">
    <text evidence="1">The sequence shown here is derived from an EMBL/GenBank/DDBJ whole genome shotgun (WGS) entry which is preliminary data.</text>
</comment>
<protein>
    <submittedName>
        <fullName evidence="1">Uncharacterized protein</fullName>
    </submittedName>
</protein>
<reference evidence="1 2" key="1">
    <citation type="submission" date="2017-05" db="EMBL/GenBank/DDBJ databases">
        <title>Complete and WGS of Bordetella genogroups.</title>
        <authorList>
            <person name="Spilker T."/>
            <person name="LiPuma J."/>
        </authorList>
    </citation>
    <scope>NUCLEOTIDE SEQUENCE [LARGE SCALE GENOMIC DNA]</scope>
    <source>
        <strain evidence="1 2">AU17610</strain>
    </source>
</reference>
<proteinExistence type="predicted"/>
<evidence type="ECO:0000313" key="2">
    <source>
        <dbReference type="Proteomes" id="UP000217005"/>
    </source>
</evidence>
<dbReference type="RefSeq" id="WP_094826228.1">
    <property type="nucleotide sequence ID" value="NZ_NEVL01000003.1"/>
</dbReference>
<organism evidence="1 2">
    <name type="scientific">Bordetella genomosp. 1</name>
    <dbReference type="NCBI Taxonomy" id="1395607"/>
    <lineage>
        <taxon>Bacteria</taxon>
        <taxon>Pseudomonadati</taxon>
        <taxon>Pseudomonadota</taxon>
        <taxon>Betaproteobacteria</taxon>
        <taxon>Burkholderiales</taxon>
        <taxon>Alcaligenaceae</taxon>
        <taxon>Bordetella</taxon>
    </lineage>
</organism>
<sequence length="115" mass="12499">MRIDQTLHPVHGASAILRCELTVLAAPDTLHRARKTLYYQLRDGPLRVTHVHTGRPDGRGLARATLAVRVPREARAALHGLIVTLREAAHAPVMCRYLPGPAPLSAAPRAAREPA</sequence>
<gene>
    <name evidence="1" type="ORF">CEG14_10015</name>
</gene>
<name>A0A261SDD9_9BORD</name>
<dbReference type="EMBL" id="NEVL01000003">
    <property type="protein sequence ID" value="OZI35419.1"/>
    <property type="molecule type" value="Genomic_DNA"/>
</dbReference>
<dbReference type="Proteomes" id="UP000217005">
    <property type="component" value="Unassembled WGS sequence"/>
</dbReference>
<dbReference type="AlphaFoldDB" id="A0A261SDD9"/>
<evidence type="ECO:0000313" key="1">
    <source>
        <dbReference type="EMBL" id="OZI35419.1"/>
    </source>
</evidence>
<accession>A0A261SDD9</accession>